<evidence type="ECO:0000313" key="1">
    <source>
        <dbReference type="EMBL" id="PIH05803.1"/>
    </source>
</evidence>
<gene>
    <name evidence="1" type="ORF">CS538_00320</name>
</gene>
<accession>A0A2G7HL19</accession>
<comment type="caution">
    <text evidence="1">The sequence shown here is derived from an EMBL/GenBank/DDBJ whole genome shotgun (WGS) entry which is preliminary data.</text>
</comment>
<protein>
    <submittedName>
        <fullName evidence="1">Uncharacterized protein</fullName>
    </submittedName>
</protein>
<proteinExistence type="predicted"/>
<evidence type="ECO:0000313" key="2">
    <source>
        <dbReference type="Proteomes" id="UP000231322"/>
    </source>
</evidence>
<sequence>MLLNYLLYINTFKIVSENNMNINLKCILKNELKKSKNASFKGKLYHN</sequence>
<dbReference type="AlphaFoldDB" id="A0A2G7HL19"/>
<dbReference type="EMBL" id="PEIK01000001">
    <property type="protein sequence ID" value="PIH05803.1"/>
    <property type="molecule type" value="Genomic_DNA"/>
</dbReference>
<dbReference type="Proteomes" id="UP000231322">
    <property type="component" value="Unassembled WGS sequence"/>
</dbReference>
<reference evidence="1 2" key="1">
    <citation type="submission" date="2017-10" db="EMBL/GenBank/DDBJ databases">
        <title>Reclassification of Eubacterium combesii and discrepancies in the nomenclature of botulinum neurotoxin producing clostridia. Request for an Opinion.</title>
        <authorList>
            <person name="Dobritsa A.P."/>
            <person name="Kutumbaka K.K."/>
            <person name="Samadpour M."/>
        </authorList>
    </citation>
    <scope>NUCLEOTIDE SEQUENCE [LARGE SCALE GENOMIC DNA]</scope>
    <source>
        <strain evidence="1 2">DSM 20696</strain>
    </source>
</reference>
<name>A0A2G7HL19_9CLOT</name>
<organism evidence="1 2">
    <name type="scientific">Clostridium combesii</name>
    <dbReference type="NCBI Taxonomy" id="39481"/>
    <lineage>
        <taxon>Bacteria</taxon>
        <taxon>Bacillati</taxon>
        <taxon>Bacillota</taxon>
        <taxon>Clostridia</taxon>
        <taxon>Eubacteriales</taxon>
        <taxon>Clostridiaceae</taxon>
        <taxon>Clostridium</taxon>
    </lineage>
</organism>
<keyword evidence="2" id="KW-1185">Reference proteome</keyword>